<evidence type="ECO:0000256" key="4">
    <source>
        <dbReference type="ARBA" id="ARBA00022723"/>
    </source>
</evidence>
<feature type="domain" description="Alpha-D-phosphohexomutase C-terminal" evidence="7">
    <location>
        <begin position="378"/>
        <end position="453"/>
    </location>
</feature>
<dbReference type="InterPro" id="IPR016055">
    <property type="entry name" value="A-D-PHexomutase_a/b/a-I/II/III"/>
</dbReference>
<dbReference type="CDD" id="cd03089">
    <property type="entry name" value="PMM_PGM"/>
    <property type="match status" value="1"/>
</dbReference>
<dbReference type="PANTHER" id="PTHR43771">
    <property type="entry name" value="PHOSPHOMANNOMUTASE"/>
    <property type="match status" value="1"/>
</dbReference>
<evidence type="ECO:0000259" key="8">
    <source>
        <dbReference type="Pfam" id="PF02878"/>
    </source>
</evidence>
<evidence type="ECO:0000259" key="10">
    <source>
        <dbReference type="Pfam" id="PF02880"/>
    </source>
</evidence>
<keyword evidence="5" id="KW-0460">Magnesium</keyword>
<evidence type="ECO:0000256" key="3">
    <source>
        <dbReference type="ARBA" id="ARBA00022553"/>
    </source>
</evidence>
<dbReference type="InterPro" id="IPR005845">
    <property type="entry name" value="A-D-PHexomutase_a/b/a-II"/>
</dbReference>
<proteinExistence type="inferred from homology"/>
<dbReference type="InterPro" id="IPR005843">
    <property type="entry name" value="A-D-PHexomutase_C"/>
</dbReference>
<accession>A0A1B1TAC6</accession>
<dbReference type="InterPro" id="IPR005844">
    <property type="entry name" value="A-D-PHexomutase_a/b/a-I"/>
</dbReference>
<evidence type="ECO:0000256" key="1">
    <source>
        <dbReference type="ARBA" id="ARBA00001946"/>
    </source>
</evidence>
<comment type="cofactor">
    <cofactor evidence="1">
        <name>Mg(2+)</name>
        <dbReference type="ChEBI" id="CHEBI:18420"/>
    </cofactor>
</comment>
<name>A0A1B1TAC6_9ARCH</name>
<reference evidence="11" key="2">
    <citation type="submission" date="2016-12" db="EMBL/GenBank/DDBJ databases">
        <authorList>
            <person name="Song W.-J."/>
            <person name="Kurnit D.M."/>
        </authorList>
    </citation>
    <scope>NUCLEOTIDE SEQUENCE</scope>
</reference>
<dbReference type="GO" id="GO:0046872">
    <property type="term" value="F:metal ion binding"/>
    <property type="evidence" value="ECO:0007669"/>
    <property type="project" value="UniProtKB-KW"/>
</dbReference>
<comment type="similarity">
    <text evidence="2">Belongs to the phosphohexose mutase family.</text>
</comment>
<evidence type="ECO:0000259" key="7">
    <source>
        <dbReference type="Pfam" id="PF00408"/>
    </source>
</evidence>
<organism evidence="11">
    <name type="scientific">uncultured Poseidoniia archaeon</name>
    <dbReference type="NCBI Taxonomy" id="1697135"/>
    <lineage>
        <taxon>Archaea</taxon>
        <taxon>Methanobacteriati</taxon>
        <taxon>Thermoplasmatota</taxon>
        <taxon>Candidatus Poseidoniia</taxon>
        <taxon>environmental samples</taxon>
    </lineage>
</organism>
<dbReference type="Pfam" id="PF02879">
    <property type="entry name" value="PGM_PMM_II"/>
    <property type="match status" value="1"/>
</dbReference>
<dbReference type="Gene3D" id="3.40.120.10">
    <property type="entry name" value="Alpha-D-Glucose-1,6-Bisphosphate, subunit A, domain 3"/>
    <property type="match status" value="3"/>
</dbReference>
<evidence type="ECO:0000259" key="9">
    <source>
        <dbReference type="Pfam" id="PF02879"/>
    </source>
</evidence>
<dbReference type="PRINTS" id="PR00509">
    <property type="entry name" value="PGMPMM"/>
</dbReference>
<dbReference type="Gene3D" id="3.30.310.50">
    <property type="entry name" value="Alpha-D-phosphohexomutase, C-terminal domain"/>
    <property type="match status" value="1"/>
</dbReference>
<feature type="domain" description="Alpha-D-phosphohexomutase alpha/beta/alpha" evidence="8">
    <location>
        <begin position="9"/>
        <end position="139"/>
    </location>
</feature>
<dbReference type="Pfam" id="PF02880">
    <property type="entry name" value="PGM_PMM_III"/>
    <property type="match status" value="1"/>
</dbReference>
<dbReference type="GO" id="GO:0005975">
    <property type="term" value="P:carbohydrate metabolic process"/>
    <property type="evidence" value="ECO:0007669"/>
    <property type="project" value="InterPro"/>
</dbReference>
<evidence type="ECO:0000313" key="11">
    <source>
        <dbReference type="EMBL" id="ANV79237.1"/>
    </source>
</evidence>
<dbReference type="InterPro" id="IPR005841">
    <property type="entry name" value="Alpha-D-phosphohexomutase_SF"/>
</dbReference>
<dbReference type="Pfam" id="PF00408">
    <property type="entry name" value="PGM_PMM_IV"/>
    <property type="match status" value="1"/>
</dbReference>
<dbReference type="SUPFAM" id="SSF53738">
    <property type="entry name" value="Phosphoglucomutase, first 3 domains"/>
    <property type="match status" value="3"/>
</dbReference>
<sequence length="471" mass="51251">MGEWPEHCFKAYDIRGLASGDGTGDLTPQFAYRLGRAMATYLGCKTFAVGRDIRDSTPALASELMRGLSDSGVTVRDLGIVSTGCVYHACWTLPVDGGVMVTASHLPMPTHNGFKMCRGTLPLAGEEIQELKQVFLTGEFIDGQGEVIDSPHIDTYLQAIIHSAGPLSRPVKVAVDCGNAVPGPAMSKLLDMMGCEHIDLYCDWDSSEPNHGADPTRPKNMVDLAKAVVENGCEFGLGADGDGDRIGAVDEHGDFVYPDRLIALLANDVVGTEDDKDLLIYDVKCSMNVEKAIIAAGGRPMMAKTGHSFMKRVLAANQDALMAAEMSGHIFMADRGWYGFDCSLYNAARIIELWSRTDGLSFSKELNRLAPNLPTTGEVKVPCPEEKKIETVEAIRQAFSDYEASNIDGVRVRFNNENGEQIGWYLARKSNTEPILVMRVEATNENELDSLVELIESRVSSIIDISSLTIS</sequence>
<dbReference type="AlphaFoldDB" id="A0A1B1TAC6"/>
<dbReference type="SUPFAM" id="SSF55957">
    <property type="entry name" value="Phosphoglucomutase, C-terminal domain"/>
    <property type="match status" value="1"/>
</dbReference>
<keyword evidence="3" id="KW-0597">Phosphoprotein</keyword>
<keyword evidence="6" id="KW-0413">Isomerase</keyword>
<keyword evidence="4" id="KW-0479">Metal-binding</keyword>
<dbReference type="PANTHER" id="PTHR43771:SF2">
    <property type="entry name" value="PHOSPHOMANNOMUTASE_PHOSPHOGLUCOMUTASE"/>
    <property type="match status" value="1"/>
</dbReference>
<protein>
    <submittedName>
        <fullName evidence="11">Phosphomannomutase/phosphoglucomutase (PMM/PGM) bifunctional enzyme</fullName>
    </submittedName>
</protein>
<feature type="domain" description="Alpha-D-phosphohexomutase alpha/beta/alpha" evidence="9">
    <location>
        <begin position="153"/>
        <end position="253"/>
    </location>
</feature>
<evidence type="ECO:0000256" key="2">
    <source>
        <dbReference type="ARBA" id="ARBA00010231"/>
    </source>
</evidence>
<evidence type="ECO:0000256" key="6">
    <source>
        <dbReference type="ARBA" id="ARBA00023235"/>
    </source>
</evidence>
<dbReference type="InterPro" id="IPR005846">
    <property type="entry name" value="A-D-PHexomutase_a/b/a-III"/>
</dbReference>
<evidence type="ECO:0000256" key="5">
    <source>
        <dbReference type="ARBA" id="ARBA00022842"/>
    </source>
</evidence>
<dbReference type="Pfam" id="PF02878">
    <property type="entry name" value="PGM_PMM_I"/>
    <property type="match status" value="1"/>
</dbReference>
<dbReference type="EMBL" id="KP211816">
    <property type="protein sequence ID" value="ANV79237.1"/>
    <property type="molecule type" value="Genomic_DNA"/>
</dbReference>
<feature type="domain" description="Alpha-D-phosphohexomutase alpha/beta/alpha" evidence="10">
    <location>
        <begin position="258"/>
        <end position="368"/>
    </location>
</feature>
<reference evidence="11" key="1">
    <citation type="journal article" date="2015" name="ISME J.">
        <title>A new class of marine Euryarchaeota group II from the Mediterranean deep chlorophyll maximum.</title>
        <authorList>
            <person name="Martin-Cuadrado A.B."/>
            <person name="Garcia-Heredia I."/>
            <person name="Molto A.G."/>
            <person name="Lopez-Ubeda R."/>
            <person name="Kimes N."/>
            <person name="Lopez-Garcia P."/>
            <person name="Moreira D."/>
            <person name="Rodriguez-Valera F."/>
        </authorList>
    </citation>
    <scope>NUCLEOTIDE SEQUENCE</scope>
</reference>
<dbReference type="InterPro" id="IPR036900">
    <property type="entry name" value="A-D-PHexomutase_C_sf"/>
</dbReference>
<dbReference type="GO" id="GO:0016868">
    <property type="term" value="F:intramolecular phosphotransferase activity"/>
    <property type="evidence" value="ECO:0007669"/>
    <property type="project" value="InterPro"/>
</dbReference>